<dbReference type="GO" id="GO:0005829">
    <property type="term" value="C:cytosol"/>
    <property type="evidence" value="ECO:0007669"/>
    <property type="project" value="TreeGrafter"/>
</dbReference>
<evidence type="ECO:0000313" key="6">
    <source>
        <dbReference type="Proteomes" id="UP000266091"/>
    </source>
</evidence>
<evidence type="ECO:0000256" key="2">
    <source>
        <dbReference type="ARBA" id="ARBA00022679"/>
    </source>
</evidence>
<dbReference type="InterPro" id="IPR020841">
    <property type="entry name" value="PKS_Beta-ketoAc_synthase_dom"/>
</dbReference>
<evidence type="ECO:0000259" key="4">
    <source>
        <dbReference type="PROSITE" id="PS52004"/>
    </source>
</evidence>
<evidence type="ECO:0000313" key="5">
    <source>
        <dbReference type="EMBL" id="GBO94051.1"/>
    </source>
</evidence>
<dbReference type="PROSITE" id="PS00606">
    <property type="entry name" value="KS3_1"/>
    <property type="match status" value="1"/>
</dbReference>
<dbReference type="RefSeq" id="WP_116270318.1">
    <property type="nucleotide sequence ID" value="NZ_BGZJ01000001.1"/>
</dbReference>
<dbReference type="SUPFAM" id="SSF53901">
    <property type="entry name" value="Thiolase-like"/>
    <property type="match status" value="1"/>
</dbReference>
<dbReference type="PROSITE" id="PS52004">
    <property type="entry name" value="KS3_2"/>
    <property type="match status" value="1"/>
</dbReference>
<dbReference type="AlphaFoldDB" id="A0A388SF57"/>
<dbReference type="Gene3D" id="3.40.47.10">
    <property type="match status" value="1"/>
</dbReference>
<organism evidence="5 6">
    <name type="scientific">Mesosutterella multiformis</name>
    <dbReference type="NCBI Taxonomy" id="2259133"/>
    <lineage>
        <taxon>Bacteria</taxon>
        <taxon>Pseudomonadati</taxon>
        <taxon>Pseudomonadota</taxon>
        <taxon>Betaproteobacteria</taxon>
        <taxon>Burkholderiales</taxon>
        <taxon>Sutterellaceae</taxon>
        <taxon>Mesosutterella</taxon>
    </lineage>
</organism>
<comment type="caution">
    <text evidence="5">The sequence shown here is derived from an EMBL/GenBank/DDBJ whole genome shotgun (WGS) entry which is preliminary data.</text>
</comment>
<dbReference type="Proteomes" id="UP000266091">
    <property type="component" value="Unassembled WGS sequence"/>
</dbReference>
<dbReference type="InterPro" id="IPR016039">
    <property type="entry name" value="Thiolase-like"/>
</dbReference>
<sequence>MVYIHAVALDCALGARPQDILANLGKNEAPGFTPDSHWLLSGEPLAFGHMTGDLPAVPENLAKHQSRNNRALMSVFNSEPRFRELLDRSDPSRVGIILGTSTSGSEEFAGYIRGFRKGEPDPDFRGEAQELGDPSEFLSAWLSTTGPAYTVSTACTSSIRAIISGVRLLEAGMIDAAIVGGADTLAKLPINGFDALQALSHTRCLPFSGIRDGIAIGEAAALLWLSREPGPIAVRGFGESSDAHHMSAPDPEGEGAEAAIREALQMAGVTPDAIDYLNLHGTGTKLNDSMEAKAVYRVFGDRVTASSTKNLTGHTLGAAGAAEAALIALLLQNPGSVLPPQLPDSVPADPALPPISLVSRFTAVSGSLMMSCNFAFGGSNAALILGTD</sequence>
<protein>
    <submittedName>
        <fullName evidence="5">Beta-ketoacyl-[acyl-carrier-protein] synthase II</fullName>
    </submittedName>
</protein>
<dbReference type="NCBIfam" id="NF006618">
    <property type="entry name" value="PRK09185.1"/>
    <property type="match status" value="1"/>
</dbReference>
<dbReference type="InterPro" id="IPR018201">
    <property type="entry name" value="Ketoacyl_synth_AS"/>
</dbReference>
<dbReference type="InterPro" id="IPR014030">
    <property type="entry name" value="Ketoacyl_synth_N"/>
</dbReference>
<feature type="domain" description="Ketosynthase family 3 (KS3)" evidence="4">
    <location>
        <begin position="1"/>
        <end position="387"/>
    </location>
</feature>
<evidence type="ECO:0000256" key="1">
    <source>
        <dbReference type="ARBA" id="ARBA00008467"/>
    </source>
</evidence>
<keyword evidence="6" id="KW-1185">Reference proteome</keyword>
<proteinExistence type="inferred from homology"/>
<dbReference type="Pfam" id="PF02801">
    <property type="entry name" value="Ketoacyl-synt_C"/>
    <property type="match status" value="1"/>
</dbReference>
<dbReference type="GO" id="GO:0004315">
    <property type="term" value="F:3-oxoacyl-[acyl-carrier-protein] synthase activity"/>
    <property type="evidence" value="ECO:0007669"/>
    <property type="project" value="InterPro"/>
</dbReference>
<dbReference type="InterPro" id="IPR000794">
    <property type="entry name" value="Beta-ketoacyl_synthase"/>
</dbReference>
<dbReference type="Pfam" id="PF00109">
    <property type="entry name" value="ketoacyl-synt"/>
    <property type="match status" value="1"/>
</dbReference>
<accession>A0A388SF57</accession>
<dbReference type="EMBL" id="BGZJ01000001">
    <property type="protein sequence ID" value="GBO94051.1"/>
    <property type="molecule type" value="Genomic_DNA"/>
</dbReference>
<keyword evidence="2 3" id="KW-0808">Transferase</keyword>
<dbReference type="PANTHER" id="PTHR11712">
    <property type="entry name" value="POLYKETIDE SYNTHASE-RELATED"/>
    <property type="match status" value="1"/>
</dbReference>
<dbReference type="PANTHER" id="PTHR11712:SF320">
    <property type="entry name" value="BETA-KETOACYL SYNTHASE"/>
    <property type="match status" value="1"/>
</dbReference>
<dbReference type="InterPro" id="IPR014031">
    <property type="entry name" value="Ketoacyl_synth_C"/>
</dbReference>
<dbReference type="GO" id="GO:0006633">
    <property type="term" value="P:fatty acid biosynthetic process"/>
    <property type="evidence" value="ECO:0007669"/>
    <property type="project" value="InterPro"/>
</dbReference>
<dbReference type="SMART" id="SM00825">
    <property type="entry name" value="PKS_KS"/>
    <property type="match status" value="1"/>
</dbReference>
<evidence type="ECO:0000256" key="3">
    <source>
        <dbReference type="RuleBase" id="RU003694"/>
    </source>
</evidence>
<gene>
    <name evidence="5" type="ORF">MESMUL_14050</name>
</gene>
<reference evidence="5 6" key="1">
    <citation type="journal article" date="2018" name="Int. J. Syst. Evol. Microbiol.">
        <title>Mesosutterella multiformis gen. nov., sp. nov., a member of the family Sutterellaceae and Sutterella megalosphaeroides sp. nov., isolated from human faeces.</title>
        <authorList>
            <person name="Sakamoto M."/>
            <person name="Ikeyama N."/>
            <person name="Kunihiro T."/>
            <person name="Iino T."/>
            <person name="Yuki M."/>
            <person name="Ohkuma M."/>
        </authorList>
    </citation>
    <scope>NUCLEOTIDE SEQUENCE [LARGE SCALE GENOMIC DNA]</scope>
    <source>
        <strain evidence="5 6">4NBBH2</strain>
    </source>
</reference>
<name>A0A388SF57_9BURK</name>
<dbReference type="OrthoDB" id="9808669at2"/>
<comment type="similarity">
    <text evidence="1 3">Belongs to the thiolase-like superfamily. Beta-ketoacyl-ACP synthases family.</text>
</comment>